<protein>
    <submittedName>
        <fullName evidence="1">Uncharacterized protein</fullName>
    </submittedName>
</protein>
<sequence>MDHTQVNVIQVFRPRTGGDLSVECVPGLEHHFFAGLNLYRRRYIGMPPVVSLFRFTGTALGVVQLNALHGTLPWIKGLMGTRIIAYACVSPGFQDTDCNRGQWLTRRGMASTWSTSF</sequence>
<dbReference type="AlphaFoldDB" id="A0A075HMC7"/>
<evidence type="ECO:0000313" key="1">
    <source>
        <dbReference type="EMBL" id="AIF17566.1"/>
    </source>
</evidence>
<name>A0A075HMC7_9ARCH</name>
<organism evidence="1">
    <name type="scientific">uncultured marine thaumarchaeote KM3_78_A04</name>
    <dbReference type="NCBI Taxonomy" id="1456289"/>
    <lineage>
        <taxon>Archaea</taxon>
        <taxon>Nitrososphaerota</taxon>
        <taxon>environmental samples</taxon>
    </lineage>
</organism>
<reference evidence="1" key="1">
    <citation type="journal article" date="2014" name="Genome Biol. Evol.">
        <title>Pangenome evidence for extensive interdomain horizontal transfer affecting lineage core and shell genes in uncultured planktonic thaumarchaeota and euryarchaeota.</title>
        <authorList>
            <person name="Deschamps P."/>
            <person name="Zivanovic Y."/>
            <person name="Moreira D."/>
            <person name="Rodriguez-Valera F."/>
            <person name="Lopez-Garcia P."/>
        </authorList>
    </citation>
    <scope>NUCLEOTIDE SEQUENCE</scope>
</reference>
<dbReference type="EMBL" id="KF901086">
    <property type="protein sequence ID" value="AIF17566.1"/>
    <property type="molecule type" value="Genomic_DNA"/>
</dbReference>
<accession>A0A075HMC7</accession>
<proteinExistence type="predicted"/>